<evidence type="ECO:0000256" key="1">
    <source>
        <dbReference type="ARBA" id="ARBA00004141"/>
    </source>
</evidence>
<keyword evidence="4 8" id="KW-0812">Transmembrane</keyword>
<keyword evidence="3 7" id="KW-0813">Transport</keyword>
<comment type="subcellular location">
    <subcellularLocation>
        <location evidence="1">Membrane</location>
        <topology evidence="1">Multi-pass membrane protein</topology>
    </subcellularLocation>
</comment>
<feature type="transmembrane region" description="Helical" evidence="8">
    <location>
        <begin position="21"/>
        <end position="45"/>
    </location>
</feature>
<keyword evidence="6 8" id="KW-0472">Membrane</keyword>
<keyword evidence="5 8" id="KW-1133">Transmembrane helix</keyword>
<dbReference type="NCBIfam" id="TIGR00879">
    <property type="entry name" value="SP"/>
    <property type="match status" value="1"/>
</dbReference>
<evidence type="ECO:0000256" key="7">
    <source>
        <dbReference type="RuleBase" id="RU003346"/>
    </source>
</evidence>
<dbReference type="Proteomes" id="UP000469558">
    <property type="component" value="Unassembled WGS sequence"/>
</dbReference>
<feature type="transmembrane region" description="Helical" evidence="8">
    <location>
        <begin position="135"/>
        <end position="153"/>
    </location>
</feature>
<feature type="transmembrane region" description="Helical" evidence="8">
    <location>
        <begin position="194"/>
        <end position="212"/>
    </location>
</feature>
<feature type="transmembrane region" description="Helical" evidence="8">
    <location>
        <begin position="409"/>
        <end position="433"/>
    </location>
</feature>
<dbReference type="InterPro" id="IPR036259">
    <property type="entry name" value="MFS_trans_sf"/>
</dbReference>
<feature type="transmembrane region" description="Helical" evidence="8">
    <location>
        <begin position="314"/>
        <end position="338"/>
    </location>
</feature>
<dbReference type="GO" id="GO:0005351">
    <property type="term" value="F:carbohydrate:proton symporter activity"/>
    <property type="evidence" value="ECO:0007669"/>
    <property type="project" value="TreeGrafter"/>
</dbReference>
<feature type="transmembrane region" description="Helical" evidence="8">
    <location>
        <begin position="344"/>
        <end position="365"/>
    </location>
</feature>
<protein>
    <submittedName>
        <fullName evidence="10">Maltose permease MAL31</fullName>
    </submittedName>
</protein>
<feature type="transmembrane region" description="Helical" evidence="8">
    <location>
        <begin position="224"/>
        <end position="246"/>
    </location>
</feature>
<gene>
    <name evidence="10" type="primary">MAL31_1</name>
    <name evidence="10" type="ORF">LSUE1_G009744</name>
</gene>
<sequence>MELTSHPVGGRLTTIWEEKRVIIICFVIGFAQFQYGYDAAAVAGFQSMPGFLRVFGYVDVSRPRKHPNSPSIEKFLIFSSSSDKLLTEAAAKPEIIIGYNISTKVQRLIQSLMNVGGLVAAFGVYAMGPRASRRIGLWIACTIGVIAITIQIASRTTGALYAGRFLLGLSNGFYLTFSVTYMSEIAPAHLRGSVVGMVTFHTSLGALFGILVDNYTNYSLERRSYQIPLGVMYIIPLFLATVLVFLPDTPRFYISHGDHDRAVASIRKTRGITDMTRILAEVSDIQSAWDKEQELHSVARITDMFRGHDLRRTLITFGASVGQTATGVTFLAGYSVYFYVQARIGTPFVWVMVSLAIALTGNMAAFPAMRFLNRRPLLITCSILSSIMMFGMAIAYTKASVGSPAAGKALVGLSIVFTWVYGIGQGPVLWALTSEIPSQRLRSQTIGIAGGLNFVFGWLCAFCTPYFINPDALDWGPKYGYIWGASNVILVVWVYFFVPETKSRSLEQLDELFQKRVPTWKFPAYVTEHQLVDADKTAVSDPEIARDGKVGTVHVEDANGVKA</sequence>
<comment type="similarity">
    <text evidence="2 7">Belongs to the major facilitator superfamily. Sugar transporter (TC 2.A.1.1) family.</text>
</comment>
<evidence type="ECO:0000256" key="8">
    <source>
        <dbReference type="SAM" id="Phobius"/>
    </source>
</evidence>
<dbReference type="InterPro" id="IPR005829">
    <property type="entry name" value="Sugar_transporter_CS"/>
</dbReference>
<feature type="transmembrane region" description="Helical" evidence="8">
    <location>
        <begin position="445"/>
        <end position="468"/>
    </location>
</feature>
<dbReference type="SUPFAM" id="SSF103473">
    <property type="entry name" value="MFS general substrate transporter"/>
    <property type="match status" value="1"/>
</dbReference>
<dbReference type="InterPro" id="IPR020846">
    <property type="entry name" value="MFS_dom"/>
</dbReference>
<evidence type="ECO:0000256" key="3">
    <source>
        <dbReference type="ARBA" id="ARBA00022448"/>
    </source>
</evidence>
<dbReference type="InterPro" id="IPR003663">
    <property type="entry name" value="Sugar/inositol_transpt"/>
</dbReference>
<feature type="transmembrane region" description="Helical" evidence="8">
    <location>
        <begin position="159"/>
        <end position="182"/>
    </location>
</feature>
<dbReference type="Pfam" id="PF00083">
    <property type="entry name" value="Sugar_tr"/>
    <property type="match status" value="1"/>
</dbReference>
<evidence type="ECO:0000259" key="9">
    <source>
        <dbReference type="PROSITE" id="PS50850"/>
    </source>
</evidence>
<dbReference type="Gene3D" id="1.20.1250.20">
    <property type="entry name" value="MFS general substrate transporter like domains"/>
    <property type="match status" value="1"/>
</dbReference>
<comment type="caution">
    <text evidence="10">The sequence shown here is derived from an EMBL/GenBank/DDBJ whole genome shotgun (WGS) entry which is preliminary data.</text>
</comment>
<dbReference type="FunFam" id="1.20.1250.20:FF:000078">
    <property type="entry name" value="MFS maltose transporter, putative"/>
    <property type="match status" value="1"/>
</dbReference>
<dbReference type="EMBL" id="QGMK01001513">
    <property type="protein sequence ID" value="TVY67545.1"/>
    <property type="molecule type" value="Genomic_DNA"/>
</dbReference>
<proteinExistence type="inferred from homology"/>
<evidence type="ECO:0000313" key="10">
    <source>
        <dbReference type="EMBL" id="TVY67545.1"/>
    </source>
</evidence>
<organism evidence="10 11">
    <name type="scientific">Lachnellula suecica</name>
    <dbReference type="NCBI Taxonomy" id="602035"/>
    <lineage>
        <taxon>Eukaryota</taxon>
        <taxon>Fungi</taxon>
        <taxon>Dikarya</taxon>
        <taxon>Ascomycota</taxon>
        <taxon>Pezizomycotina</taxon>
        <taxon>Leotiomycetes</taxon>
        <taxon>Helotiales</taxon>
        <taxon>Lachnaceae</taxon>
        <taxon>Lachnellula</taxon>
    </lineage>
</organism>
<reference evidence="10 11" key="1">
    <citation type="submission" date="2018-05" db="EMBL/GenBank/DDBJ databases">
        <title>Genome sequencing and assembly of the regulated plant pathogen Lachnellula willkommii and related sister species for the development of diagnostic species identification markers.</title>
        <authorList>
            <person name="Giroux E."/>
            <person name="Bilodeau G."/>
        </authorList>
    </citation>
    <scope>NUCLEOTIDE SEQUENCE [LARGE SCALE GENOMIC DNA]</scope>
    <source>
        <strain evidence="10 11">CBS 268.59</strain>
    </source>
</reference>
<dbReference type="PROSITE" id="PS50850">
    <property type="entry name" value="MFS"/>
    <property type="match status" value="1"/>
</dbReference>
<dbReference type="PROSITE" id="PS00217">
    <property type="entry name" value="SUGAR_TRANSPORT_2"/>
    <property type="match status" value="1"/>
</dbReference>
<dbReference type="InterPro" id="IPR050360">
    <property type="entry name" value="MFS_Sugar_Transporters"/>
</dbReference>
<name>A0A8T9BX24_9HELO</name>
<accession>A0A8T9BX24</accession>
<evidence type="ECO:0000256" key="2">
    <source>
        <dbReference type="ARBA" id="ARBA00010992"/>
    </source>
</evidence>
<evidence type="ECO:0000313" key="11">
    <source>
        <dbReference type="Proteomes" id="UP000469558"/>
    </source>
</evidence>
<dbReference type="PANTHER" id="PTHR48022:SF10">
    <property type="entry name" value="MAJOR FACILITATOR SUPERFAMILY (MFS) PROFILE DOMAIN-CONTAINING PROTEIN"/>
    <property type="match status" value="1"/>
</dbReference>
<feature type="domain" description="Major facilitator superfamily (MFS) profile" evidence="9">
    <location>
        <begin position="24"/>
        <end position="502"/>
    </location>
</feature>
<evidence type="ECO:0000256" key="4">
    <source>
        <dbReference type="ARBA" id="ARBA00022692"/>
    </source>
</evidence>
<evidence type="ECO:0000256" key="5">
    <source>
        <dbReference type="ARBA" id="ARBA00022989"/>
    </source>
</evidence>
<dbReference type="GO" id="GO:0016020">
    <property type="term" value="C:membrane"/>
    <property type="evidence" value="ECO:0007669"/>
    <property type="project" value="UniProtKB-SubCell"/>
</dbReference>
<dbReference type="OrthoDB" id="6612291at2759"/>
<dbReference type="AlphaFoldDB" id="A0A8T9BX24"/>
<dbReference type="PANTHER" id="PTHR48022">
    <property type="entry name" value="PLASTIDIC GLUCOSE TRANSPORTER 4"/>
    <property type="match status" value="1"/>
</dbReference>
<feature type="transmembrane region" description="Helical" evidence="8">
    <location>
        <begin position="480"/>
        <end position="498"/>
    </location>
</feature>
<evidence type="ECO:0000256" key="6">
    <source>
        <dbReference type="ARBA" id="ARBA00023136"/>
    </source>
</evidence>
<feature type="transmembrane region" description="Helical" evidence="8">
    <location>
        <begin position="108"/>
        <end position="128"/>
    </location>
</feature>
<feature type="transmembrane region" description="Helical" evidence="8">
    <location>
        <begin position="377"/>
        <end position="397"/>
    </location>
</feature>
<dbReference type="InterPro" id="IPR005828">
    <property type="entry name" value="MFS_sugar_transport-like"/>
</dbReference>
<keyword evidence="11" id="KW-1185">Reference proteome</keyword>